<reference evidence="4" key="3">
    <citation type="submission" date="2025-04" db="UniProtKB">
        <authorList>
            <consortium name="RefSeq"/>
        </authorList>
    </citation>
    <scope>IDENTIFICATION</scope>
    <source>
        <strain evidence="4">CBS 304.34</strain>
    </source>
</reference>
<organism evidence="2">
    <name type="scientific">Mytilinidion resinicola</name>
    <dbReference type="NCBI Taxonomy" id="574789"/>
    <lineage>
        <taxon>Eukaryota</taxon>
        <taxon>Fungi</taxon>
        <taxon>Dikarya</taxon>
        <taxon>Ascomycota</taxon>
        <taxon>Pezizomycotina</taxon>
        <taxon>Dothideomycetes</taxon>
        <taxon>Pleosporomycetidae</taxon>
        <taxon>Mytilinidiales</taxon>
        <taxon>Mytilinidiaceae</taxon>
        <taxon>Mytilinidion</taxon>
    </lineage>
</organism>
<reference evidence="2 4" key="1">
    <citation type="journal article" date="2020" name="Stud. Mycol.">
        <title>101 Dothideomycetes genomes: a test case for predicting lifestyles and emergence of pathogens.</title>
        <authorList>
            <person name="Haridas S."/>
            <person name="Albert R."/>
            <person name="Binder M."/>
            <person name="Bloem J."/>
            <person name="Labutti K."/>
            <person name="Salamov A."/>
            <person name="Andreopoulos B."/>
            <person name="Baker S."/>
            <person name="Barry K."/>
            <person name="Bills G."/>
            <person name="Bluhm B."/>
            <person name="Cannon C."/>
            <person name="Castanera R."/>
            <person name="Culley D."/>
            <person name="Daum C."/>
            <person name="Ezra D."/>
            <person name="Gonzalez J."/>
            <person name="Henrissat B."/>
            <person name="Kuo A."/>
            <person name="Liang C."/>
            <person name="Lipzen A."/>
            <person name="Lutzoni F."/>
            <person name="Magnuson J."/>
            <person name="Mondo S."/>
            <person name="Nolan M."/>
            <person name="Ohm R."/>
            <person name="Pangilinan J."/>
            <person name="Park H.-J."/>
            <person name="Ramirez L."/>
            <person name="Alfaro M."/>
            <person name="Sun H."/>
            <person name="Tritt A."/>
            <person name="Yoshinaga Y."/>
            <person name="Zwiers L.-H."/>
            <person name="Turgeon B."/>
            <person name="Goodwin S."/>
            <person name="Spatafora J."/>
            <person name="Crous P."/>
            <person name="Grigoriev I."/>
        </authorList>
    </citation>
    <scope>NUCLEOTIDE SEQUENCE</scope>
    <source>
        <strain evidence="2 4">CBS 304.34</strain>
    </source>
</reference>
<dbReference type="RefSeq" id="XP_033578378.1">
    <property type="nucleotide sequence ID" value="XM_033719629.1"/>
</dbReference>
<evidence type="ECO:0000313" key="3">
    <source>
        <dbReference type="Proteomes" id="UP000504636"/>
    </source>
</evidence>
<feature type="region of interest" description="Disordered" evidence="1">
    <location>
        <begin position="48"/>
        <end position="116"/>
    </location>
</feature>
<protein>
    <submittedName>
        <fullName evidence="2 4">Uncharacterized protein</fullName>
    </submittedName>
</protein>
<dbReference type="GeneID" id="54460522"/>
<keyword evidence="3" id="KW-1185">Reference proteome</keyword>
<feature type="compositionally biased region" description="Polar residues" evidence="1">
    <location>
        <begin position="57"/>
        <end position="72"/>
    </location>
</feature>
<evidence type="ECO:0000313" key="4">
    <source>
        <dbReference type="RefSeq" id="XP_033578378.1"/>
    </source>
</evidence>
<dbReference type="AlphaFoldDB" id="A0A6A6YTS2"/>
<dbReference type="EMBL" id="MU003698">
    <property type="protein sequence ID" value="KAF2811414.1"/>
    <property type="molecule type" value="Genomic_DNA"/>
</dbReference>
<gene>
    <name evidence="2 4" type="ORF">BDZ99DRAFT_461486</name>
</gene>
<evidence type="ECO:0000313" key="2">
    <source>
        <dbReference type="EMBL" id="KAF2811414.1"/>
    </source>
</evidence>
<dbReference type="Proteomes" id="UP000504636">
    <property type="component" value="Unplaced"/>
</dbReference>
<name>A0A6A6YTS2_9PEZI</name>
<reference evidence="4" key="2">
    <citation type="submission" date="2020-04" db="EMBL/GenBank/DDBJ databases">
        <authorList>
            <consortium name="NCBI Genome Project"/>
        </authorList>
    </citation>
    <scope>NUCLEOTIDE SEQUENCE</scope>
    <source>
        <strain evidence="4">CBS 304.34</strain>
    </source>
</reference>
<accession>A0A6A6YTS2</accession>
<proteinExistence type="predicted"/>
<evidence type="ECO:0000256" key="1">
    <source>
        <dbReference type="SAM" id="MobiDB-lite"/>
    </source>
</evidence>
<sequence length="139" mass="15521">MNPSKISTRWEGRSFHHKISIPFSYTPLNYPRGSSLHRHSTRKTIAFTMRHRRHPHTPSQVRTSSPSTSLVHISSALPYSERQNSDSRPRARGGIHLVNSLNPPPEGASARHTHTRARSEVTAPAQFAGSSSFPIAVRL</sequence>